<name>A0A938BLR7_9BACT</name>
<accession>A0A938BLR7</accession>
<proteinExistence type="predicted"/>
<gene>
    <name evidence="1" type="ORF">FJZ00_00215</name>
</gene>
<comment type="caution">
    <text evidence="1">The sequence shown here is derived from an EMBL/GenBank/DDBJ whole genome shotgun (WGS) entry which is preliminary data.</text>
</comment>
<dbReference type="EMBL" id="VGJX01000004">
    <property type="protein sequence ID" value="MBM3273544.1"/>
    <property type="molecule type" value="Genomic_DNA"/>
</dbReference>
<reference evidence="1 2" key="1">
    <citation type="submission" date="2019-03" db="EMBL/GenBank/DDBJ databases">
        <title>Lake Tanganyika Metagenome-Assembled Genomes (MAGs).</title>
        <authorList>
            <person name="Tran P."/>
        </authorList>
    </citation>
    <scope>NUCLEOTIDE SEQUENCE [LARGE SCALE GENOMIC DNA]</scope>
    <source>
        <strain evidence="1">K_DeepCast_65m_m2_236</strain>
    </source>
</reference>
<evidence type="ECO:0000313" key="2">
    <source>
        <dbReference type="Proteomes" id="UP000703893"/>
    </source>
</evidence>
<sequence length="103" mass="11204">MGKAGRKPGYVWPETARQKIRVVEILNRVGRCARGEIEMSPTQLKAAEILLRKTLPDLTSTTISGVLSIEDARTISDDALAAIISGRRSIDITPAQEDPALPH</sequence>
<dbReference type="Proteomes" id="UP000703893">
    <property type="component" value="Unassembled WGS sequence"/>
</dbReference>
<evidence type="ECO:0000313" key="1">
    <source>
        <dbReference type="EMBL" id="MBM3273544.1"/>
    </source>
</evidence>
<dbReference type="AlphaFoldDB" id="A0A938BLR7"/>
<organism evidence="1 2">
    <name type="scientific">Candidatus Tanganyikabacteria bacterium</name>
    <dbReference type="NCBI Taxonomy" id="2961651"/>
    <lineage>
        <taxon>Bacteria</taxon>
        <taxon>Bacillati</taxon>
        <taxon>Candidatus Sericytochromatia</taxon>
        <taxon>Candidatus Tanganyikabacteria</taxon>
    </lineage>
</organism>
<protein>
    <submittedName>
        <fullName evidence="1">Uncharacterized protein</fullName>
    </submittedName>
</protein>